<evidence type="ECO:0000313" key="2">
    <source>
        <dbReference type="WBParaSite" id="RSKR_0000791650.1"/>
    </source>
</evidence>
<reference evidence="2" key="1">
    <citation type="submission" date="2016-11" db="UniProtKB">
        <authorList>
            <consortium name="WormBaseParasite"/>
        </authorList>
    </citation>
    <scope>IDENTIFICATION</scope>
    <source>
        <strain evidence="2">KR3021</strain>
    </source>
</reference>
<sequence>MSELNFASTNQSYGDRIFYSFINNDETYSHTQSHMDEMHFPRFQNQPMNNIQESDSQSIANFNYCDNIVPYNGSQTQNSTQQTQFYSNINPPQQNTDSFNQYEHTQSNLQSTTNIRSDNNYYPNNQMNFAHDANIRTNTLDYGFNTTTCTTYHDGNQNLQQFNSIPCQFQQSFASQQSSLSYPPQSLQDCSCRHRKGCILENKQILHQEHQQLPLRRHESIHSVLSLQDNTISYSNKSSALVNMTYAQSVDNQRISFDAQQNVSRHFSNYADIDRIQQNDYVSNLNLGQGRIALPVKIPTSPRGRITEQEKRNINNERSRIYQQNKNIRQKQAKHDEKEKIKELNEKILELQKEIDMEQEQLDFWETKLNEVITS</sequence>
<proteinExistence type="predicted"/>
<accession>A0AC35U628</accession>
<evidence type="ECO:0000313" key="1">
    <source>
        <dbReference type="Proteomes" id="UP000095286"/>
    </source>
</evidence>
<name>A0AC35U628_9BILA</name>
<dbReference type="WBParaSite" id="RSKR_0000791650.1">
    <property type="protein sequence ID" value="RSKR_0000791650.1"/>
    <property type="gene ID" value="RSKR_0000791650"/>
</dbReference>
<dbReference type="Proteomes" id="UP000095286">
    <property type="component" value="Unplaced"/>
</dbReference>
<organism evidence="1 2">
    <name type="scientific">Rhabditophanes sp. KR3021</name>
    <dbReference type="NCBI Taxonomy" id="114890"/>
    <lineage>
        <taxon>Eukaryota</taxon>
        <taxon>Metazoa</taxon>
        <taxon>Ecdysozoa</taxon>
        <taxon>Nematoda</taxon>
        <taxon>Chromadorea</taxon>
        <taxon>Rhabditida</taxon>
        <taxon>Tylenchina</taxon>
        <taxon>Panagrolaimomorpha</taxon>
        <taxon>Strongyloidoidea</taxon>
        <taxon>Alloionematidae</taxon>
        <taxon>Rhabditophanes</taxon>
    </lineage>
</organism>
<protein>
    <submittedName>
        <fullName evidence="2">BZIP domain-containing protein</fullName>
    </submittedName>
</protein>